<reference evidence="4 5" key="1">
    <citation type="submission" date="2017-12" db="EMBL/GenBank/DDBJ databases">
        <authorList>
            <person name="Hurst M.R.H."/>
        </authorList>
    </citation>
    <scope>NUCLEOTIDE SEQUENCE [LARGE SCALE GENOMIC DNA]</scope>
    <source>
        <strain evidence="4 5">SY-3-19</strain>
    </source>
</reference>
<dbReference type="GO" id="GO:0017089">
    <property type="term" value="F:glycolipid transfer activity"/>
    <property type="evidence" value="ECO:0007669"/>
    <property type="project" value="TreeGrafter"/>
</dbReference>
<dbReference type="Gene3D" id="2.60.450.10">
    <property type="entry name" value="Lipopolysaccharide (LPS) transport protein A like domain"/>
    <property type="match status" value="1"/>
</dbReference>
<gene>
    <name evidence="4" type="ORF">CW354_00725</name>
</gene>
<proteinExistence type="predicted"/>
<dbReference type="PANTHER" id="PTHR36504">
    <property type="entry name" value="LIPOPOLYSACCHARIDE EXPORT SYSTEM PROTEIN LPTA"/>
    <property type="match status" value="1"/>
</dbReference>
<dbReference type="OrthoDB" id="7171889at2"/>
<dbReference type="EMBL" id="PJCH01000001">
    <property type="protein sequence ID" value="PQA89432.1"/>
    <property type="molecule type" value="Genomic_DNA"/>
</dbReference>
<feature type="chain" id="PRO_5015686109" description="Organic solvent tolerance-like N-terminal domain-containing protein" evidence="2">
    <location>
        <begin position="22"/>
        <end position="168"/>
    </location>
</feature>
<dbReference type="RefSeq" id="WP_104828134.1">
    <property type="nucleotide sequence ID" value="NZ_PJCH01000001.1"/>
</dbReference>
<name>A0A2S7KAA3_9PROT</name>
<protein>
    <recommendedName>
        <fullName evidence="3">Organic solvent tolerance-like N-terminal domain-containing protein</fullName>
    </recommendedName>
</protein>
<keyword evidence="5" id="KW-1185">Reference proteome</keyword>
<keyword evidence="1 2" id="KW-0732">Signal</keyword>
<accession>A0A2S7KAA3</accession>
<organism evidence="4 5">
    <name type="scientific">Hyphococcus luteus</name>
    <dbReference type="NCBI Taxonomy" id="2058213"/>
    <lineage>
        <taxon>Bacteria</taxon>
        <taxon>Pseudomonadati</taxon>
        <taxon>Pseudomonadota</taxon>
        <taxon>Alphaproteobacteria</taxon>
        <taxon>Parvularculales</taxon>
        <taxon>Parvularculaceae</taxon>
        <taxon>Hyphococcus</taxon>
    </lineage>
</organism>
<dbReference type="PANTHER" id="PTHR36504:SF1">
    <property type="entry name" value="LIPOPOLYSACCHARIDE EXPORT SYSTEM PROTEIN LPTA"/>
    <property type="match status" value="1"/>
</dbReference>
<dbReference type="InterPro" id="IPR005653">
    <property type="entry name" value="OstA-like_N"/>
</dbReference>
<feature type="domain" description="Organic solvent tolerance-like N-terminal" evidence="3">
    <location>
        <begin position="41"/>
        <end position="142"/>
    </location>
</feature>
<dbReference type="GO" id="GO:0015920">
    <property type="term" value="P:lipopolysaccharide transport"/>
    <property type="evidence" value="ECO:0007669"/>
    <property type="project" value="TreeGrafter"/>
</dbReference>
<evidence type="ECO:0000256" key="1">
    <source>
        <dbReference type="ARBA" id="ARBA00022729"/>
    </source>
</evidence>
<dbReference type="GO" id="GO:0030288">
    <property type="term" value="C:outer membrane-bounded periplasmic space"/>
    <property type="evidence" value="ECO:0007669"/>
    <property type="project" value="TreeGrafter"/>
</dbReference>
<dbReference type="Pfam" id="PF03968">
    <property type="entry name" value="LptD_N"/>
    <property type="match status" value="1"/>
</dbReference>
<evidence type="ECO:0000313" key="4">
    <source>
        <dbReference type="EMBL" id="PQA89432.1"/>
    </source>
</evidence>
<evidence type="ECO:0000259" key="3">
    <source>
        <dbReference type="Pfam" id="PF03968"/>
    </source>
</evidence>
<dbReference type="AlphaFoldDB" id="A0A2S7KAA3"/>
<feature type="signal peptide" evidence="2">
    <location>
        <begin position="1"/>
        <end position="21"/>
    </location>
</feature>
<evidence type="ECO:0000313" key="5">
    <source>
        <dbReference type="Proteomes" id="UP000239504"/>
    </source>
</evidence>
<dbReference type="GO" id="GO:0009279">
    <property type="term" value="C:cell outer membrane"/>
    <property type="evidence" value="ECO:0007669"/>
    <property type="project" value="TreeGrafter"/>
</dbReference>
<dbReference type="Proteomes" id="UP000239504">
    <property type="component" value="Unassembled WGS sequence"/>
</dbReference>
<comment type="caution">
    <text evidence="4">The sequence shown here is derived from an EMBL/GenBank/DDBJ whole genome shotgun (WGS) entry which is preliminary data.</text>
</comment>
<evidence type="ECO:0000256" key="2">
    <source>
        <dbReference type="SAM" id="SignalP"/>
    </source>
</evidence>
<sequence length="168" mass="18283">MNPIRLSRPAFLFAAAFFAGALPVRAQLISAAGDSDEPIDITGDTAEFQDNHAVWTGHVRVVQGEAILTSERLEAVLNDDGDIETITAIGAVRYSNGKEAITGEHAVFNDEKRTIVMTDNVIVTQGKQVMSAGKITYWVDTGKVLFTPEPGKRIRGLFFTGKEEDEQS</sequence>
<dbReference type="InterPro" id="IPR052037">
    <property type="entry name" value="LPS_export_LptA"/>
</dbReference>